<sequence length="153" mass="16516">MRPESRRQPPRAHPESTGPQFLVGVDDDGVQVHKTQGNDVLFYSPPPPPSRTTCDLSHADHTFTPKLPSAAFFRALGWSAFVGDAPARCVRAHPVTHCHADADSPSSSEPPQQPAPVRRVVCVCVGGAPGYITDQCFPSPCFLFSSPFQPNGR</sequence>
<organism evidence="2 3">
    <name type="scientific">Colletotrichum zoysiae</name>
    <dbReference type="NCBI Taxonomy" id="1216348"/>
    <lineage>
        <taxon>Eukaryota</taxon>
        <taxon>Fungi</taxon>
        <taxon>Dikarya</taxon>
        <taxon>Ascomycota</taxon>
        <taxon>Pezizomycotina</taxon>
        <taxon>Sordariomycetes</taxon>
        <taxon>Hypocreomycetidae</taxon>
        <taxon>Glomerellales</taxon>
        <taxon>Glomerellaceae</taxon>
        <taxon>Colletotrichum</taxon>
        <taxon>Colletotrichum graminicola species complex</taxon>
    </lineage>
</organism>
<reference evidence="2" key="1">
    <citation type="submission" date="2021-06" db="EMBL/GenBank/DDBJ databases">
        <title>Comparative genomics, transcriptomics and evolutionary studies reveal genomic signatures of adaptation to plant cell wall in hemibiotrophic fungi.</title>
        <authorList>
            <consortium name="DOE Joint Genome Institute"/>
            <person name="Baroncelli R."/>
            <person name="Diaz J.F."/>
            <person name="Benocci T."/>
            <person name="Peng M."/>
            <person name="Battaglia E."/>
            <person name="Haridas S."/>
            <person name="Andreopoulos W."/>
            <person name="Labutti K."/>
            <person name="Pangilinan J."/>
            <person name="Floch G.L."/>
            <person name="Makela M.R."/>
            <person name="Henrissat B."/>
            <person name="Grigoriev I.V."/>
            <person name="Crouch J.A."/>
            <person name="De Vries R.P."/>
            <person name="Sukno S.A."/>
            <person name="Thon M.R."/>
        </authorList>
    </citation>
    <scope>NUCLEOTIDE SEQUENCE</scope>
    <source>
        <strain evidence="2">MAFF235873</strain>
    </source>
</reference>
<evidence type="ECO:0000313" key="3">
    <source>
        <dbReference type="Proteomes" id="UP001232148"/>
    </source>
</evidence>
<evidence type="ECO:0000256" key="1">
    <source>
        <dbReference type="SAM" id="MobiDB-lite"/>
    </source>
</evidence>
<evidence type="ECO:0000313" key="2">
    <source>
        <dbReference type="EMBL" id="KAK2025658.1"/>
    </source>
</evidence>
<dbReference type="EMBL" id="MU842932">
    <property type="protein sequence ID" value="KAK2025658.1"/>
    <property type="molecule type" value="Genomic_DNA"/>
</dbReference>
<accession>A0AAD9HB78</accession>
<keyword evidence="3" id="KW-1185">Reference proteome</keyword>
<dbReference type="AlphaFoldDB" id="A0AAD9HB78"/>
<protein>
    <submittedName>
        <fullName evidence="2">Uncharacterized protein</fullName>
    </submittedName>
</protein>
<dbReference type="Proteomes" id="UP001232148">
    <property type="component" value="Unassembled WGS sequence"/>
</dbReference>
<comment type="caution">
    <text evidence="2">The sequence shown here is derived from an EMBL/GenBank/DDBJ whole genome shotgun (WGS) entry which is preliminary data.</text>
</comment>
<proteinExistence type="predicted"/>
<feature type="region of interest" description="Disordered" evidence="1">
    <location>
        <begin position="1"/>
        <end position="24"/>
    </location>
</feature>
<name>A0AAD9HB78_9PEZI</name>
<gene>
    <name evidence="2" type="ORF">LX32DRAFT_49995</name>
</gene>